<proteinExistence type="predicted"/>
<evidence type="ECO:0000313" key="8">
    <source>
        <dbReference type="EMBL" id="PWA76850.1"/>
    </source>
</evidence>
<keyword evidence="2" id="KW-0677">Repeat</keyword>
<evidence type="ECO:0000256" key="1">
    <source>
        <dbReference type="ARBA" id="ARBA00004123"/>
    </source>
</evidence>
<evidence type="ECO:0000256" key="5">
    <source>
        <dbReference type="ARBA" id="ARBA00023163"/>
    </source>
</evidence>
<dbReference type="GO" id="GO:0003677">
    <property type="term" value="F:DNA binding"/>
    <property type="evidence" value="ECO:0007669"/>
    <property type="project" value="UniProtKB-KW"/>
</dbReference>
<feature type="domain" description="TF-B3" evidence="7">
    <location>
        <begin position="143"/>
        <end position="243"/>
    </location>
</feature>
<name>A0A2U1NTP6_ARTAN</name>
<dbReference type="CDD" id="cd10017">
    <property type="entry name" value="B3_DNA"/>
    <property type="match status" value="5"/>
</dbReference>
<dbReference type="PROSITE" id="PS50863">
    <property type="entry name" value="B3"/>
    <property type="match status" value="5"/>
</dbReference>
<feature type="domain" description="TF-B3" evidence="7">
    <location>
        <begin position="5"/>
        <end position="94"/>
    </location>
</feature>
<dbReference type="Proteomes" id="UP000245207">
    <property type="component" value="Unassembled WGS sequence"/>
</dbReference>
<dbReference type="InterPro" id="IPR039218">
    <property type="entry name" value="REM_fam"/>
</dbReference>
<dbReference type="GO" id="GO:0005634">
    <property type="term" value="C:nucleus"/>
    <property type="evidence" value="ECO:0007669"/>
    <property type="project" value="UniProtKB-SubCell"/>
</dbReference>
<dbReference type="SUPFAM" id="SSF101936">
    <property type="entry name" value="DNA-binding pseudobarrel domain"/>
    <property type="match status" value="5"/>
</dbReference>
<dbReference type="Pfam" id="PF02362">
    <property type="entry name" value="B3"/>
    <property type="match status" value="5"/>
</dbReference>
<accession>A0A2U1NTP6</accession>
<keyword evidence="5" id="KW-0804">Transcription</keyword>
<evidence type="ECO:0000313" key="9">
    <source>
        <dbReference type="Proteomes" id="UP000245207"/>
    </source>
</evidence>
<reference evidence="8 9" key="1">
    <citation type="journal article" date="2018" name="Mol. Plant">
        <title>The genome of Artemisia annua provides insight into the evolution of Asteraceae family and artemisinin biosynthesis.</title>
        <authorList>
            <person name="Shen Q."/>
            <person name="Zhang L."/>
            <person name="Liao Z."/>
            <person name="Wang S."/>
            <person name="Yan T."/>
            <person name="Shi P."/>
            <person name="Liu M."/>
            <person name="Fu X."/>
            <person name="Pan Q."/>
            <person name="Wang Y."/>
            <person name="Lv Z."/>
            <person name="Lu X."/>
            <person name="Zhang F."/>
            <person name="Jiang W."/>
            <person name="Ma Y."/>
            <person name="Chen M."/>
            <person name="Hao X."/>
            <person name="Li L."/>
            <person name="Tang Y."/>
            <person name="Lv G."/>
            <person name="Zhou Y."/>
            <person name="Sun X."/>
            <person name="Brodelius P.E."/>
            <person name="Rose J.K.C."/>
            <person name="Tang K."/>
        </authorList>
    </citation>
    <scope>NUCLEOTIDE SEQUENCE [LARGE SCALE GENOMIC DNA]</scope>
    <source>
        <strain evidence="9">cv. Huhao1</strain>
        <tissue evidence="8">Leaf</tissue>
    </source>
</reference>
<comment type="subcellular location">
    <subcellularLocation>
        <location evidence="1">Nucleus</location>
    </subcellularLocation>
</comment>
<keyword evidence="9" id="KW-1185">Reference proteome</keyword>
<keyword evidence="3" id="KW-0805">Transcription regulation</keyword>
<evidence type="ECO:0000256" key="6">
    <source>
        <dbReference type="ARBA" id="ARBA00023242"/>
    </source>
</evidence>
<dbReference type="InterPro" id="IPR003340">
    <property type="entry name" value="B3_DNA-bd"/>
</dbReference>
<dbReference type="AlphaFoldDB" id="A0A2U1NTP6"/>
<protein>
    <submittedName>
        <fullName evidence="8">Auxin response factor</fullName>
    </submittedName>
</protein>
<dbReference type="SMART" id="SM01019">
    <property type="entry name" value="B3"/>
    <property type="match status" value="5"/>
</dbReference>
<dbReference type="OrthoDB" id="1109907at2759"/>
<dbReference type="EMBL" id="PKPP01002214">
    <property type="protein sequence ID" value="PWA76850.1"/>
    <property type="molecule type" value="Genomic_DNA"/>
</dbReference>
<dbReference type="PANTHER" id="PTHR31674:SF62">
    <property type="entry name" value="B3 DOMAIN-CONTAINING PROTEIN REM14-RELATED"/>
    <property type="match status" value="1"/>
</dbReference>
<evidence type="ECO:0000259" key="7">
    <source>
        <dbReference type="PROSITE" id="PS50863"/>
    </source>
</evidence>
<evidence type="ECO:0000256" key="2">
    <source>
        <dbReference type="ARBA" id="ARBA00022737"/>
    </source>
</evidence>
<comment type="caution">
    <text evidence="8">The sequence shown here is derived from an EMBL/GenBank/DDBJ whole genome shotgun (WGS) entry which is preliminary data.</text>
</comment>
<dbReference type="Gene3D" id="2.40.330.10">
    <property type="entry name" value="DNA-binding pseudobarrel domain"/>
    <property type="match status" value="5"/>
</dbReference>
<gene>
    <name evidence="8" type="ORF">CTI12_AA229490</name>
</gene>
<evidence type="ECO:0000256" key="3">
    <source>
        <dbReference type="ARBA" id="ARBA00023015"/>
    </source>
</evidence>
<organism evidence="8 9">
    <name type="scientific">Artemisia annua</name>
    <name type="common">Sweet wormwood</name>
    <dbReference type="NCBI Taxonomy" id="35608"/>
    <lineage>
        <taxon>Eukaryota</taxon>
        <taxon>Viridiplantae</taxon>
        <taxon>Streptophyta</taxon>
        <taxon>Embryophyta</taxon>
        <taxon>Tracheophyta</taxon>
        <taxon>Spermatophyta</taxon>
        <taxon>Magnoliopsida</taxon>
        <taxon>eudicotyledons</taxon>
        <taxon>Gunneridae</taxon>
        <taxon>Pentapetalae</taxon>
        <taxon>asterids</taxon>
        <taxon>campanulids</taxon>
        <taxon>Asterales</taxon>
        <taxon>Asteraceae</taxon>
        <taxon>Asteroideae</taxon>
        <taxon>Anthemideae</taxon>
        <taxon>Artemisiinae</taxon>
        <taxon>Artemisia</taxon>
    </lineage>
</organism>
<evidence type="ECO:0000256" key="4">
    <source>
        <dbReference type="ARBA" id="ARBA00023125"/>
    </source>
</evidence>
<keyword evidence="4" id="KW-0238">DNA-binding</keyword>
<feature type="domain" description="TF-B3" evidence="7">
    <location>
        <begin position="276"/>
        <end position="371"/>
    </location>
</feature>
<sequence>MSNPPNHFFKFIPPGFKFNLSLPRSFWTSLNEWTCKKVVLKRGRHEWPVAINDKGVFGDGWRKLVIDNGVQEFDFIVFKHQGNMLFDFMVFDQSTCERQYPNLLDEIDVEDHIHERLKKSQKRKRNDYSCRKEDKSHLSGDSCFTAIMTPFNIESSRLQFPIKFARSNGFITEDTQKEIVHTKAVIVDEAQRTWPATLQTSRKQVRLGGWRELKIKYHLKAGDSCMFELVKHGELSIFNFYKLGKKPVRDDHIQVQKETSLTSTEETNMTTNNHSYFISTLKPCTFRSSCLYFPVSFSIPNGLKTGEMILRNDKGRSWTIQLRKMGERRFYLGCGLKDFCNANGLKVGDAYKFELIENEKNKPPVANFSLNVDRTMDAEEPIKGSDSIYKLTSFDALDVEEPLTGSDSNYTDQMTKNLKKRKRRDCASQSKHEFQFQLGKDRSFMTVMTPYYIRSSILHVPVKFARSNGLITKRSQTQIVNKQIVIIDEAQRTWPATLKIRSNQVRIMCWRKLQVKHKLKVGDACMFELLKLGEVPVFNFYRKTPTENNSQAEVEIDSTIKKETRLTLKRKTGLVTPMTPKSYDLARRKKNYPYFISEVKSYVKKKMLLYLPKKFARKNGLFNKEEIILKNVRNEGSWTVELKSSKNNKYCYIRRGWKEFYVANGLKDGDLFKFELVDNGEKPTANFRFQSIS</sequence>
<feature type="domain" description="TF-B3" evidence="7">
    <location>
        <begin position="594"/>
        <end position="690"/>
    </location>
</feature>
<dbReference type="PANTHER" id="PTHR31674">
    <property type="entry name" value="B3 DOMAIN-CONTAINING PROTEIN REM-LIKE 3-RELATED"/>
    <property type="match status" value="1"/>
</dbReference>
<feature type="domain" description="TF-B3" evidence="7">
    <location>
        <begin position="443"/>
        <end position="543"/>
    </location>
</feature>
<dbReference type="InterPro" id="IPR015300">
    <property type="entry name" value="DNA-bd_pseudobarrel_sf"/>
</dbReference>
<keyword evidence="6" id="KW-0539">Nucleus</keyword>
<dbReference type="STRING" id="35608.A0A2U1NTP6"/>